<feature type="active site" description="Charge relay system" evidence="5">
    <location>
        <position position="355"/>
    </location>
</feature>
<dbReference type="Gene3D" id="3.40.50.200">
    <property type="entry name" value="Peptidase S8/S53 domain"/>
    <property type="match status" value="1"/>
</dbReference>
<dbReference type="PRINTS" id="PR00723">
    <property type="entry name" value="SUBTILISIN"/>
</dbReference>
<evidence type="ECO:0000259" key="7">
    <source>
        <dbReference type="Pfam" id="PF00082"/>
    </source>
</evidence>
<dbReference type="PANTHER" id="PTHR43806">
    <property type="entry name" value="PEPTIDASE S8"/>
    <property type="match status" value="1"/>
</dbReference>
<gene>
    <name evidence="8" type="ORF">LPW39_20535</name>
</gene>
<dbReference type="PROSITE" id="PS51892">
    <property type="entry name" value="SUBTILASE"/>
    <property type="match status" value="1"/>
</dbReference>
<comment type="similarity">
    <text evidence="1 5">Belongs to the peptidase S8 family.</text>
</comment>
<dbReference type="InterPro" id="IPR015500">
    <property type="entry name" value="Peptidase_S8_subtilisin-rel"/>
</dbReference>
<keyword evidence="4 5" id="KW-0720">Serine protease</keyword>
<dbReference type="GO" id="GO:0006508">
    <property type="term" value="P:proteolysis"/>
    <property type="evidence" value="ECO:0007669"/>
    <property type="project" value="UniProtKB-KW"/>
</dbReference>
<dbReference type="InterPro" id="IPR036852">
    <property type="entry name" value="Peptidase_S8/S53_dom_sf"/>
</dbReference>
<dbReference type="CDD" id="cd00306">
    <property type="entry name" value="Peptidases_S8_S53"/>
    <property type="match status" value="1"/>
</dbReference>
<keyword evidence="2 5" id="KW-0645">Protease</keyword>
<dbReference type="InterPro" id="IPR000209">
    <property type="entry name" value="Peptidase_S8/S53_dom"/>
</dbReference>
<feature type="active site" description="Charge relay system" evidence="5">
    <location>
        <position position="618"/>
    </location>
</feature>
<keyword evidence="6" id="KW-0732">Signal</keyword>
<dbReference type="Proteomes" id="UP001199260">
    <property type="component" value="Unassembled WGS sequence"/>
</dbReference>
<sequence length="671" mass="72878">MKTKIALLSVLVCGISEAAPNNIYSVKEYIANFKYTPERNLAIRLSISANSESTDAISEVEAVLGQKGSFNKDSKSIDINLPAKDIDVLYKLDTISHIGYIAPREDYEKLSVKNSTNQDNRLKIKVAQRSSLPLWTLSESGEVIFIKNKDDTLTEKVERAIESEYSVEPLDEAPDENSLISYKVVLADEATASKIKNDPNYAVIDDKEDSSNVNIIHNVDILIDDKYAEVRSYFIKIKSPPDINDVKKFYSKDAFLKQDKISKELFASIFSEIFPEKIKELTVMQGSNLAIIGLDRSELMSLINKGDPRIDRIYEKNSSFSPQMNVSTSSGPGGMNLAQTWASNTGNNAWIAILDTGATLTQPQYDGRDYLQACFNTHNPAERKVSRCRNMDSTGAMHGAVSGRTGGYSNPCGIGRPVTGGGLAIDEGACSHGDSVASIALGNAAAHPAYKGVSYGSNVFAINVGTLHKVNASDATYSPRMFYVDMVKALNEVANQSANRKIVVNISQGDGVAYNSSCDHLHQDAVNAIATLKFIYNVPVIVSTGNNGYDNAINAPSCFSNVIKASSTHKDTGSRFFGANIANPMNYGTQSSSSMWLAPGVDLVFSVNNQLFSGTGTSFAAPHIAGAYALVRSALDSSVSVDSATQFMDDFFPNGIVTFNDYDYLRIRLGN</sequence>
<protein>
    <submittedName>
        <fullName evidence="8">S8/S53 family peptidase</fullName>
    </submittedName>
</protein>
<evidence type="ECO:0000256" key="4">
    <source>
        <dbReference type="ARBA" id="ARBA00022825"/>
    </source>
</evidence>
<evidence type="ECO:0000313" key="8">
    <source>
        <dbReference type="EMBL" id="MCD2167510.1"/>
    </source>
</evidence>
<feature type="chain" id="PRO_5043453455" evidence="6">
    <location>
        <begin position="19"/>
        <end position="671"/>
    </location>
</feature>
<evidence type="ECO:0000313" key="9">
    <source>
        <dbReference type="Proteomes" id="UP001199260"/>
    </source>
</evidence>
<reference evidence="8 9" key="1">
    <citation type="submission" date="2021-11" db="EMBL/GenBank/DDBJ databases">
        <title>Genome sequence.</title>
        <authorList>
            <person name="Sun Q."/>
        </authorList>
    </citation>
    <scope>NUCLEOTIDE SEQUENCE [LARGE SCALE GENOMIC DNA]</scope>
    <source>
        <strain evidence="8 9">KCTC 12005</strain>
    </source>
</reference>
<dbReference type="PROSITE" id="PS00138">
    <property type="entry name" value="SUBTILASE_SER"/>
    <property type="match status" value="1"/>
</dbReference>
<keyword evidence="3 5" id="KW-0378">Hydrolase</keyword>
<organism evidence="8 9">
    <name type="scientific">Comamonas koreensis</name>
    <dbReference type="NCBI Taxonomy" id="160825"/>
    <lineage>
        <taxon>Bacteria</taxon>
        <taxon>Pseudomonadati</taxon>
        <taxon>Pseudomonadota</taxon>
        <taxon>Betaproteobacteria</taxon>
        <taxon>Burkholderiales</taxon>
        <taxon>Comamonadaceae</taxon>
        <taxon>Comamonas</taxon>
    </lineage>
</organism>
<dbReference type="PANTHER" id="PTHR43806:SF11">
    <property type="entry name" value="CEREVISIN-RELATED"/>
    <property type="match status" value="1"/>
</dbReference>
<proteinExistence type="inferred from homology"/>
<name>A0AAW4Y0W0_9BURK</name>
<evidence type="ECO:0000256" key="1">
    <source>
        <dbReference type="ARBA" id="ARBA00011073"/>
    </source>
</evidence>
<dbReference type="InterPro" id="IPR050131">
    <property type="entry name" value="Peptidase_S8_subtilisin-like"/>
</dbReference>
<evidence type="ECO:0000256" key="3">
    <source>
        <dbReference type="ARBA" id="ARBA00022801"/>
    </source>
</evidence>
<feature type="active site" description="Charge relay system" evidence="5">
    <location>
        <position position="432"/>
    </location>
</feature>
<dbReference type="GO" id="GO:0004252">
    <property type="term" value="F:serine-type endopeptidase activity"/>
    <property type="evidence" value="ECO:0007669"/>
    <property type="project" value="UniProtKB-UniRule"/>
</dbReference>
<comment type="caution">
    <text evidence="8">The sequence shown here is derived from an EMBL/GenBank/DDBJ whole genome shotgun (WGS) entry which is preliminary data.</text>
</comment>
<evidence type="ECO:0000256" key="6">
    <source>
        <dbReference type="SAM" id="SignalP"/>
    </source>
</evidence>
<feature type="domain" description="Peptidase S8/S53" evidence="7">
    <location>
        <begin position="347"/>
        <end position="639"/>
    </location>
</feature>
<dbReference type="AlphaFoldDB" id="A0AAW4Y0W0"/>
<evidence type="ECO:0000256" key="5">
    <source>
        <dbReference type="PROSITE-ProRule" id="PRU01240"/>
    </source>
</evidence>
<dbReference type="SUPFAM" id="SSF52743">
    <property type="entry name" value="Subtilisin-like"/>
    <property type="match status" value="1"/>
</dbReference>
<dbReference type="RefSeq" id="WP_230779444.1">
    <property type="nucleotide sequence ID" value="NZ_JAJNCT010000029.1"/>
</dbReference>
<evidence type="ECO:0000256" key="2">
    <source>
        <dbReference type="ARBA" id="ARBA00022670"/>
    </source>
</evidence>
<dbReference type="InterPro" id="IPR023828">
    <property type="entry name" value="Peptidase_S8_Ser-AS"/>
</dbReference>
<accession>A0AAW4Y0W0</accession>
<dbReference type="Pfam" id="PF00082">
    <property type="entry name" value="Peptidase_S8"/>
    <property type="match status" value="1"/>
</dbReference>
<keyword evidence="9" id="KW-1185">Reference proteome</keyword>
<dbReference type="EMBL" id="JAJNCT010000029">
    <property type="protein sequence ID" value="MCD2167510.1"/>
    <property type="molecule type" value="Genomic_DNA"/>
</dbReference>
<feature type="signal peptide" evidence="6">
    <location>
        <begin position="1"/>
        <end position="18"/>
    </location>
</feature>